<evidence type="ECO:0008006" key="3">
    <source>
        <dbReference type="Google" id="ProtNLM"/>
    </source>
</evidence>
<dbReference type="Proteomes" id="UP000482800">
    <property type="component" value="Unassembled WGS sequence"/>
</dbReference>
<proteinExistence type="predicted"/>
<reference evidence="1 2" key="1">
    <citation type="submission" date="2020-03" db="EMBL/GenBank/DDBJ databases">
        <title>Whole genome shotgun sequence of Phytohabitans houttuyneae NBRC 108639.</title>
        <authorList>
            <person name="Komaki H."/>
            <person name="Tamura T."/>
        </authorList>
    </citation>
    <scope>NUCLEOTIDE SEQUENCE [LARGE SCALE GENOMIC DNA]</scope>
    <source>
        <strain evidence="1 2">NBRC 108639</strain>
    </source>
</reference>
<reference evidence="1 2" key="2">
    <citation type="submission" date="2020-03" db="EMBL/GenBank/DDBJ databases">
        <authorList>
            <person name="Ichikawa N."/>
            <person name="Kimura A."/>
            <person name="Kitahashi Y."/>
            <person name="Uohara A."/>
        </authorList>
    </citation>
    <scope>NUCLEOTIDE SEQUENCE [LARGE SCALE GENOMIC DNA]</scope>
    <source>
        <strain evidence="1 2">NBRC 108639</strain>
    </source>
</reference>
<dbReference type="RefSeq" id="WP_173061254.1">
    <property type="nucleotide sequence ID" value="NZ_BAABGO010000072.1"/>
</dbReference>
<dbReference type="SUPFAM" id="SSF55961">
    <property type="entry name" value="Bet v1-like"/>
    <property type="match status" value="1"/>
</dbReference>
<gene>
    <name evidence="1" type="ORF">Phou_058760</name>
</gene>
<dbReference type="EMBL" id="BLPF01000002">
    <property type="protein sequence ID" value="GFJ81696.1"/>
    <property type="molecule type" value="Genomic_DNA"/>
</dbReference>
<name>A0A6V8KI70_9ACTN</name>
<accession>A0A6V8KI70</accession>
<keyword evidence="2" id="KW-1185">Reference proteome</keyword>
<dbReference type="InterPro" id="IPR023393">
    <property type="entry name" value="START-like_dom_sf"/>
</dbReference>
<evidence type="ECO:0000313" key="1">
    <source>
        <dbReference type="EMBL" id="GFJ81696.1"/>
    </source>
</evidence>
<protein>
    <recommendedName>
        <fullName evidence="3">SRPBCC family protein</fullName>
    </recommendedName>
</protein>
<evidence type="ECO:0000313" key="2">
    <source>
        <dbReference type="Proteomes" id="UP000482800"/>
    </source>
</evidence>
<organism evidence="1 2">
    <name type="scientific">Phytohabitans houttuyneae</name>
    <dbReference type="NCBI Taxonomy" id="1076126"/>
    <lineage>
        <taxon>Bacteria</taxon>
        <taxon>Bacillati</taxon>
        <taxon>Actinomycetota</taxon>
        <taxon>Actinomycetes</taxon>
        <taxon>Micromonosporales</taxon>
        <taxon>Micromonosporaceae</taxon>
    </lineage>
</organism>
<dbReference type="Gene3D" id="3.30.530.20">
    <property type="match status" value="1"/>
</dbReference>
<comment type="caution">
    <text evidence="1">The sequence shown here is derived from an EMBL/GenBank/DDBJ whole genome shotgun (WGS) entry which is preliminary data.</text>
</comment>
<dbReference type="AlphaFoldDB" id="A0A6V8KI70"/>
<sequence>MNRRVSWTLAAAGLGAALASTYPLLLRDRCLHWGATPDEVIREIPGDDLVIQPDVLSTRAVTIDAPPEAIWPWLVQMGSRRGGAYTYDWIENLFGLDMHSADEILPEFQDLKAGDVLPIGADGPSMTVEIFEPERVLCLRADNAAWVWTFALYPVDGGTRLISRNVIATPYASAVRRLYNMFVLEPGSLLMERKMLLGIKERAERTARGRQGMVASQG</sequence>